<organism evidence="5 6">
    <name type="scientific">Flammeovirga agarivorans</name>
    <dbReference type="NCBI Taxonomy" id="2726742"/>
    <lineage>
        <taxon>Bacteria</taxon>
        <taxon>Pseudomonadati</taxon>
        <taxon>Bacteroidota</taxon>
        <taxon>Cytophagia</taxon>
        <taxon>Cytophagales</taxon>
        <taxon>Flammeovirgaceae</taxon>
        <taxon>Flammeovirga</taxon>
    </lineage>
</organism>
<dbReference type="InterPro" id="IPR009057">
    <property type="entry name" value="Homeodomain-like_sf"/>
</dbReference>
<evidence type="ECO:0000259" key="4">
    <source>
        <dbReference type="PROSITE" id="PS01124"/>
    </source>
</evidence>
<dbReference type="PROSITE" id="PS01124">
    <property type="entry name" value="HTH_ARAC_FAMILY_2"/>
    <property type="match status" value="1"/>
</dbReference>
<keyword evidence="3" id="KW-0804">Transcription</keyword>
<evidence type="ECO:0000313" key="5">
    <source>
        <dbReference type="EMBL" id="NLR93743.1"/>
    </source>
</evidence>
<keyword evidence="6" id="KW-1185">Reference proteome</keyword>
<dbReference type="InterPro" id="IPR053142">
    <property type="entry name" value="PchR_regulatory_protein"/>
</dbReference>
<dbReference type="SUPFAM" id="SSF46689">
    <property type="entry name" value="Homeodomain-like"/>
    <property type="match status" value="2"/>
</dbReference>
<dbReference type="AlphaFoldDB" id="A0A7X8SP53"/>
<dbReference type="Proteomes" id="UP000585050">
    <property type="component" value="Unassembled WGS sequence"/>
</dbReference>
<accession>A0A7X8SP53</accession>
<dbReference type="Gene3D" id="1.10.10.60">
    <property type="entry name" value="Homeodomain-like"/>
    <property type="match status" value="2"/>
</dbReference>
<reference evidence="5 6" key="1">
    <citation type="submission" date="2020-04" db="EMBL/GenBank/DDBJ databases">
        <title>Flammeovirga sp. SR4, a novel species isolated from seawater.</title>
        <authorList>
            <person name="Wang X."/>
        </authorList>
    </citation>
    <scope>NUCLEOTIDE SEQUENCE [LARGE SCALE GENOMIC DNA]</scope>
    <source>
        <strain evidence="5 6">SR4</strain>
    </source>
</reference>
<gene>
    <name evidence="5" type="ORF">HGP29_21260</name>
</gene>
<dbReference type="PANTHER" id="PTHR47893">
    <property type="entry name" value="REGULATORY PROTEIN PCHR"/>
    <property type="match status" value="1"/>
</dbReference>
<dbReference type="EMBL" id="JABAIL010000007">
    <property type="protein sequence ID" value="NLR93743.1"/>
    <property type="molecule type" value="Genomic_DNA"/>
</dbReference>
<comment type="caution">
    <text evidence="5">The sequence shown here is derived from an EMBL/GenBank/DDBJ whole genome shotgun (WGS) entry which is preliminary data.</text>
</comment>
<dbReference type="PANTHER" id="PTHR47893:SF1">
    <property type="entry name" value="REGULATORY PROTEIN PCHR"/>
    <property type="match status" value="1"/>
</dbReference>
<dbReference type="InterPro" id="IPR020449">
    <property type="entry name" value="Tscrpt_reg_AraC-type_HTH"/>
</dbReference>
<evidence type="ECO:0000256" key="1">
    <source>
        <dbReference type="ARBA" id="ARBA00023015"/>
    </source>
</evidence>
<dbReference type="GO" id="GO:0003700">
    <property type="term" value="F:DNA-binding transcription factor activity"/>
    <property type="evidence" value="ECO:0007669"/>
    <property type="project" value="InterPro"/>
</dbReference>
<dbReference type="GO" id="GO:0043565">
    <property type="term" value="F:sequence-specific DNA binding"/>
    <property type="evidence" value="ECO:0007669"/>
    <property type="project" value="InterPro"/>
</dbReference>
<dbReference type="PRINTS" id="PR00032">
    <property type="entry name" value="HTHARAC"/>
</dbReference>
<keyword evidence="1" id="KW-0805">Transcription regulation</keyword>
<evidence type="ECO:0000256" key="3">
    <source>
        <dbReference type="ARBA" id="ARBA00023163"/>
    </source>
</evidence>
<dbReference type="RefSeq" id="WP_168884451.1">
    <property type="nucleotide sequence ID" value="NZ_JABAIL010000007.1"/>
</dbReference>
<evidence type="ECO:0000256" key="2">
    <source>
        <dbReference type="ARBA" id="ARBA00023125"/>
    </source>
</evidence>
<name>A0A7X8SP53_9BACT</name>
<dbReference type="Pfam" id="PF12833">
    <property type="entry name" value="HTH_18"/>
    <property type="match status" value="1"/>
</dbReference>
<feature type="domain" description="HTH araC/xylS-type" evidence="4">
    <location>
        <begin position="223"/>
        <end position="321"/>
    </location>
</feature>
<proteinExistence type="predicted"/>
<dbReference type="InterPro" id="IPR018060">
    <property type="entry name" value="HTH_AraC"/>
</dbReference>
<sequence>MLRENLHLTLDKWGSFFNSKRKGDLLTFDNELATGSIEVIDCNEKMDLIKFDVTFHEDFHHPRPKEVEEAPFITLVFGDPFFGGNKVDDNNEDQVINQLNYNSVGAFCSNSDSNLDWKYRTNEHIKLFIVRISKEYFNYYIHQDKGLTALMSLDKVFFVYEEFDNKMIFFYDEAFSMKSTEIFYKDRMETLGKAMLNRFFLNVSIREDITESNTYSFNIEPIFKAHRLLESTTDKIIPLEELSREVGLSESRLRFLFKQVFGMTITTFHTNVRLEKAKRLLRERQKTNLMIAMDLGFSSASHFSTAFKKKYKITPKEYQTNLSSNS</sequence>
<dbReference type="SMART" id="SM00342">
    <property type="entry name" value="HTH_ARAC"/>
    <property type="match status" value="1"/>
</dbReference>
<evidence type="ECO:0000313" key="6">
    <source>
        <dbReference type="Proteomes" id="UP000585050"/>
    </source>
</evidence>
<protein>
    <submittedName>
        <fullName evidence="5">Helix-turn-helix transcriptional regulator</fullName>
    </submittedName>
</protein>
<keyword evidence="2" id="KW-0238">DNA-binding</keyword>